<organism evidence="1 2">
    <name type="scientific">Bacillus cereus HuA4-10</name>
    <dbReference type="NCBI Taxonomy" id="1053206"/>
    <lineage>
        <taxon>Bacteria</taxon>
        <taxon>Bacillati</taxon>
        <taxon>Bacillota</taxon>
        <taxon>Bacilli</taxon>
        <taxon>Bacillales</taxon>
        <taxon>Bacillaceae</taxon>
        <taxon>Bacillus</taxon>
        <taxon>Bacillus cereus group</taxon>
    </lineage>
</organism>
<gene>
    <name evidence="1" type="ORF">IGC_04975</name>
</gene>
<sequence length="48" mass="5564">MNKFFIVTLYTVMILTSFFQLEITESQYVESQQTSKYIIHMKVDPGGG</sequence>
<protein>
    <submittedName>
        <fullName evidence="1">Uncharacterized protein</fullName>
    </submittedName>
</protein>
<dbReference type="Proteomes" id="UP000006977">
    <property type="component" value="Unassembled WGS sequence"/>
</dbReference>
<reference evidence="1 2" key="1">
    <citation type="submission" date="2012-04" db="EMBL/GenBank/DDBJ databases">
        <title>The Genome Sequence of Bacillus cereus HuA4-10.</title>
        <authorList>
            <consortium name="The Broad Institute Genome Sequencing Platform"/>
            <consortium name="The Broad Institute Genome Sequencing Center for Infectious Disease"/>
            <person name="Feldgarden M."/>
            <person name="Van der Auwera G.A."/>
            <person name="Mahillon J."/>
            <person name="Duprez V."/>
            <person name="Timmery S."/>
            <person name="Mattelet C."/>
            <person name="Dierick K."/>
            <person name="Sun M."/>
            <person name="Yu Z."/>
            <person name="Zhu L."/>
            <person name="Hu X."/>
            <person name="Shank E.B."/>
            <person name="Swiecicka I."/>
            <person name="Hansen B.M."/>
            <person name="Andrup L."/>
            <person name="Young S.K."/>
            <person name="Zeng Q."/>
            <person name="Gargeya S."/>
            <person name="Fitzgerald M."/>
            <person name="Haas B."/>
            <person name="Abouelleil A."/>
            <person name="Alvarado L."/>
            <person name="Arachchi H.M."/>
            <person name="Berlin A."/>
            <person name="Chapman S.B."/>
            <person name="Goldberg J."/>
            <person name="Griggs A."/>
            <person name="Gujja S."/>
            <person name="Hansen M."/>
            <person name="Howarth C."/>
            <person name="Imamovic A."/>
            <person name="Larimer J."/>
            <person name="McCowen C."/>
            <person name="Montmayeur A."/>
            <person name="Murphy C."/>
            <person name="Neiman D."/>
            <person name="Pearson M."/>
            <person name="Priest M."/>
            <person name="Roberts A."/>
            <person name="Saif S."/>
            <person name="Shea T."/>
            <person name="Sisk P."/>
            <person name="Sykes S."/>
            <person name="Wortman J."/>
            <person name="Nusbaum C."/>
            <person name="Birren B."/>
        </authorList>
    </citation>
    <scope>NUCLEOTIDE SEQUENCE [LARGE SCALE GENOMIC DNA]</scope>
    <source>
        <strain evidence="1 2">HuA4-10</strain>
    </source>
</reference>
<evidence type="ECO:0000313" key="2">
    <source>
        <dbReference type="Proteomes" id="UP000006977"/>
    </source>
</evidence>
<dbReference type="HOGENOM" id="CLU_3149286_0_0_9"/>
<name>J8D3S8_BACCE</name>
<accession>J8D3S8</accession>
<comment type="caution">
    <text evidence="1">The sequence shown here is derived from an EMBL/GenBank/DDBJ whole genome shotgun (WGS) entry which is preliminary data.</text>
</comment>
<dbReference type="AlphaFoldDB" id="J8D3S8"/>
<evidence type="ECO:0000313" key="1">
    <source>
        <dbReference type="EMBL" id="EJQ74172.1"/>
    </source>
</evidence>
<proteinExistence type="predicted"/>
<dbReference type="EMBL" id="AHEA01000042">
    <property type="protein sequence ID" value="EJQ74172.1"/>
    <property type="molecule type" value="Genomic_DNA"/>
</dbReference>